<feature type="transmembrane region" description="Helical" evidence="5">
    <location>
        <begin position="108"/>
        <end position="129"/>
    </location>
</feature>
<dbReference type="GO" id="GO:0006508">
    <property type="term" value="P:proteolysis"/>
    <property type="evidence" value="ECO:0007669"/>
    <property type="project" value="UniProtKB-KW"/>
</dbReference>
<evidence type="ECO:0000256" key="4">
    <source>
        <dbReference type="ARBA" id="ARBA00023136"/>
    </source>
</evidence>
<reference evidence="7 8" key="1">
    <citation type="submission" date="2018-11" db="EMBL/GenBank/DDBJ databases">
        <title>Mesobaculum littorinae gen. nov., sp. nov., isolated from Littorina scabra that represents a novel genus of the order Rhodobacteraceae.</title>
        <authorList>
            <person name="Li F."/>
        </authorList>
    </citation>
    <scope>NUCLEOTIDE SEQUENCE [LARGE SCALE GENOMIC DNA]</scope>
    <source>
        <strain evidence="7 8">M0103</strain>
    </source>
</reference>
<dbReference type="RefSeq" id="WP_127904825.1">
    <property type="nucleotide sequence ID" value="NZ_RQXX01000001.1"/>
</dbReference>
<gene>
    <name evidence="7" type="ORF">EKE94_01430</name>
</gene>
<sequence length="202" mass="20819">MTAALIYLFIAFCAVRAAGGVPRRRDRRRRLARVTLLVMLGGYLLQLLWEPALPLFRRDAARIADGEVWRLLTTHVFHAWGLRHLLANLALLGALGTVTESRFGAARWGIFAVCGAAGGTVAALVWSPVGAGSSFALLGLAGGCLGAGGGRVWRPIGLAVATVLTVLGDPHGVAVIVAALVGAALPAPGAPVAGRGPHGRDA</sequence>
<keyword evidence="4 5" id="KW-0472">Membrane</keyword>
<dbReference type="GO" id="GO:0004252">
    <property type="term" value="F:serine-type endopeptidase activity"/>
    <property type="evidence" value="ECO:0007669"/>
    <property type="project" value="InterPro"/>
</dbReference>
<feature type="transmembrane region" description="Helical" evidence="5">
    <location>
        <begin position="160"/>
        <end position="185"/>
    </location>
</feature>
<feature type="transmembrane region" description="Helical" evidence="5">
    <location>
        <begin position="31"/>
        <end position="49"/>
    </location>
</feature>
<evidence type="ECO:0000256" key="1">
    <source>
        <dbReference type="ARBA" id="ARBA00004141"/>
    </source>
</evidence>
<comment type="subcellular location">
    <subcellularLocation>
        <location evidence="1">Membrane</location>
        <topology evidence="1">Multi-pass membrane protein</topology>
    </subcellularLocation>
</comment>
<dbReference type="Proteomes" id="UP000285908">
    <property type="component" value="Unassembled WGS sequence"/>
</dbReference>
<organism evidence="7 8">
    <name type="scientific">Mesobaculum littorinae</name>
    <dbReference type="NCBI Taxonomy" id="2486419"/>
    <lineage>
        <taxon>Bacteria</taxon>
        <taxon>Pseudomonadati</taxon>
        <taxon>Pseudomonadota</taxon>
        <taxon>Alphaproteobacteria</taxon>
        <taxon>Rhodobacterales</taxon>
        <taxon>Roseobacteraceae</taxon>
        <taxon>Mesobaculum</taxon>
    </lineage>
</organism>
<feature type="transmembrane region" description="Helical" evidence="5">
    <location>
        <begin position="6"/>
        <end position="22"/>
    </location>
</feature>
<keyword evidence="3 5" id="KW-1133">Transmembrane helix</keyword>
<keyword evidence="8" id="KW-1185">Reference proteome</keyword>
<dbReference type="SUPFAM" id="SSF144091">
    <property type="entry name" value="Rhomboid-like"/>
    <property type="match status" value="1"/>
</dbReference>
<evidence type="ECO:0000256" key="5">
    <source>
        <dbReference type="SAM" id="Phobius"/>
    </source>
</evidence>
<feature type="domain" description="Peptidase S54 rhomboid" evidence="6">
    <location>
        <begin position="66"/>
        <end position="145"/>
    </location>
</feature>
<dbReference type="EMBL" id="RQXX01000001">
    <property type="protein sequence ID" value="RVV99383.1"/>
    <property type="molecule type" value="Genomic_DNA"/>
</dbReference>
<dbReference type="Gene3D" id="1.20.1540.10">
    <property type="entry name" value="Rhomboid-like"/>
    <property type="match status" value="1"/>
</dbReference>
<feature type="transmembrane region" description="Helical" evidence="5">
    <location>
        <begin position="135"/>
        <end position="153"/>
    </location>
</feature>
<evidence type="ECO:0000313" key="7">
    <source>
        <dbReference type="EMBL" id="RVV99383.1"/>
    </source>
</evidence>
<dbReference type="Pfam" id="PF01694">
    <property type="entry name" value="Rhomboid"/>
    <property type="match status" value="1"/>
</dbReference>
<dbReference type="AlphaFoldDB" id="A0A438AKM9"/>
<comment type="caution">
    <text evidence="7">The sequence shown here is derived from an EMBL/GenBank/DDBJ whole genome shotgun (WGS) entry which is preliminary data.</text>
</comment>
<evidence type="ECO:0000313" key="8">
    <source>
        <dbReference type="Proteomes" id="UP000285908"/>
    </source>
</evidence>
<protein>
    <submittedName>
        <fullName evidence="7">Rhomboid family intramembrane serine protease</fullName>
    </submittedName>
</protein>
<feature type="transmembrane region" description="Helical" evidence="5">
    <location>
        <begin position="77"/>
        <end position="96"/>
    </location>
</feature>
<keyword evidence="7" id="KW-0645">Protease</keyword>
<dbReference type="InterPro" id="IPR022764">
    <property type="entry name" value="Peptidase_S54_rhomboid_dom"/>
</dbReference>
<keyword evidence="7" id="KW-0378">Hydrolase</keyword>
<evidence type="ECO:0000259" key="6">
    <source>
        <dbReference type="Pfam" id="PF01694"/>
    </source>
</evidence>
<keyword evidence="2 5" id="KW-0812">Transmembrane</keyword>
<proteinExistence type="predicted"/>
<name>A0A438AKM9_9RHOB</name>
<accession>A0A438AKM9</accession>
<evidence type="ECO:0000256" key="2">
    <source>
        <dbReference type="ARBA" id="ARBA00022692"/>
    </source>
</evidence>
<dbReference type="InterPro" id="IPR035952">
    <property type="entry name" value="Rhomboid-like_sf"/>
</dbReference>
<evidence type="ECO:0000256" key="3">
    <source>
        <dbReference type="ARBA" id="ARBA00022989"/>
    </source>
</evidence>
<dbReference type="GO" id="GO:0016020">
    <property type="term" value="C:membrane"/>
    <property type="evidence" value="ECO:0007669"/>
    <property type="project" value="UniProtKB-SubCell"/>
</dbReference>